<name>A0A423JN52_9PSED</name>
<dbReference type="NCBIfam" id="TIGR00254">
    <property type="entry name" value="GGDEF"/>
    <property type="match status" value="1"/>
</dbReference>
<dbReference type="InterPro" id="IPR000160">
    <property type="entry name" value="GGDEF_dom"/>
</dbReference>
<dbReference type="GO" id="GO:1902201">
    <property type="term" value="P:negative regulation of bacterial-type flagellum-dependent cell motility"/>
    <property type="evidence" value="ECO:0007669"/>
    <property type="project" value="TreeGrafter"/>
</dbReference>
<evidence type="ECO:0000259" key="3">
    <source>
        <dbReference type="PROSITE" id="PS50887"/>
    </source>
</evidence>
<dbReference type="EC" id="2.7.7.65" evidence="1"/>
<sequence>MRQKIQSLRIKARGTDEVLDTVTASFGVALANTDDNVESLLIRADDALYRAKRNGRNQVN</sequence>
<dbReference type="AlphaFoldDB" id="A0A423JN52"/>
<dbReference type="PANTHER" id="PTHR45138">
    <property type="entry name" value="REGULATORY COMPONENTS OF SENSORY TRANSDUCTION SYSTEM"/>
    <property type="match status" value="1"/>
</dbReference>
<feature type="domain" description="GGDEF" evidence="3">
    <location>
        <begin position="1"/>
        <end position="60"/>
    </location>
</feature>
<dbReference type="PROSITE" id="PS50887">
    <property type="entry name" value="GGDEF"/>
    <property type="match status" value="1"/>
</dbReference>
<dbReference type="InterPro" id="IPR029787">
    <property type="entry name" value="Nucleotide_cyclase"/>
</dbReference>
<dbReference type="GO" id="GO:0005886">
    <property type="term" value="C:plasma membrane"/>
    <property type="evidence" value="ECO:0007669"/>
    <property type="project" value="TreeGrafter"/>
</dbReference>
<dbReference type="Pfam" id="PF00990">
    <property type="entry name" value="GGDEF"/>
    <property type="match status" value="1"/>
</dbReference>
<dbReference type="SUPFAM" id="SSF55073">
    <property type="entry name" value="Nucleotide cyclase"/>
    <property type="match status" value="1"/>
</dbReference>
<gene>
    <name evidence="4" type="ORF">BK664_12990</name>
</gene>
<dbReference type="InterPro" id="IPR043128">
    <property type="entry name" value="Rev_trsase/Diguanyl_cyclase"/>
</dbReference>
<evidence type="ECO:0000256" key="2">
    <source>
        <dbReference type="ARBA" id="ARBA00034247"/>
    </source>
</evidence>
<organism evidence="4 5">
    <name type="scientific">Pseudomonas brassicacearum</name>
    <dbReference type="NCBI Taxonomy" id="930166"/>
    <lineage>
        <taxon>Bacteria</taxon>
        <taxon>Pseudomonadati</taxon>
        <taxon>Pseudomonadota</taxon>
        <taxon>Gammaproteobacteria</taxon>
        <taxon>Pseudomonadales</taxon>
        <taxon>Pseudomonadaceae</taxon>
        <taxon>Pseudomonas</taxon>
    </lineage>
</organism>
<dbReference type="EMBL" id="MOBO01000011">
    <property type="protein sequence ID" value="RON39107.1"/>
    <property type="molecule type" value="Genomic_DNA"/>
</dbReference>
<proteinExistence type="predicted"/>
<dbReference type="Proteomes" id="UP000286351">
    <property type="component" value="Unassembled WGS sequence"/>
</dbReference>
<evidence type="ECO:0000313" key="4">
    <source>
        <dbReference type="EMBL" id="RON39107.1"/>
    </source>
</evidence>
<reference evidence="4 5" key="1">
    <citation type="submission" date="2016-10" db="EMBL/GenBank/DDBJ databases">
        <title>Comparative genome analysis of multiple Pseudomonas spp. focuses on biocontrol and plant growth promoting traits.</title>
        <authorList>
            <person name="Tao X.-Y."/>
            <person name="Taylor C.G."/>
        </authorList>
    </citation>
    <scope>NUCLEOTIDE SEQUENCE [LARGE SCALE GENOMIC DNA]</scope>
    <source>
        <strain evidence="4 5">38D4</strain>
    </source>
</reference>
<evidence type="ECO:0000313" key="5">
    <source>
        <dbReference type="Proteomes" id="UP000286351"/>
    </source>
</evidence>
<dbReference type="PANTHER" id="PTHR45138:SF9">
    <property type="entry name" value="DIGUANYLATE CYCLASE DGCM-RELATED"/>
    <property type="match status" value="1"/>
</dbReference>
<comment type="catalytic activity">
    <reaction evidence="2">
        <text>2 GTP = 3',3'-c-di-GMP + 2 diphosphate</text>
        <dbReference type="Rhea" id="RHEA:24898"/>
        <dbReference type="ChEBI" id="CHEBI:33019"/>
        <dbReference type="ChEBI" id="CHEBI:37565"/>
        <dbReference type="ChEBI" id="CHEBI:58805"/>
        <dbReference type="EC" id="2.7.7.65"/>
    </reaction>
</comment>
<dbReference type="GO" id="GO:0052621">
    <property type="term" value="F:diguanylate cyclase activity"/>
    <property type="evidence" value="ECO:0007669"/>
    <property type="project" value="UniProtKB-EC"/>
</dbReference>
<dbReference type="InterPro" id="IPR050469">
    <property type="entry name" value="Diguanylate_Cyclase"/>
</dbReference>
<comment type="caution">
    <text evidence="4">The sequence shown here is derived from an EMBL/GenBank/DDBJ whole genome shotgun (WGS) entry which is preliminary data.</text>
</comment>
<evidence type="ECO:0000256" key="1">
    <source>
        <dbReference type="ARBA" id="ARBA00012528"/>
    </source>
</evidence>
<protein>
    <recommendedName>
        <fullName evidence="1">diguanylate cyclase</fullName>
        <ecNumber evidence="1">2.7.7.65</ecNumber>
    </recommendedName>
</protein>
<dbReference type="Gene3D" id="3.30.70.270">
    <property type="match status" value="1"/>
</dbReference>
<dbReference type="GO" id="GO:0043709">
    <property type="term" value="P:cell adhesion involved in single-species biofilm formation"/>
    <property type="evidence" value="ECO:0007669"/>
    <property type="project" value="TreeGrafter"/>
</dbReference>
<accession>A0A423JN52</accession>